<proteinExistence type="predicted"/>
<name>A0ACB9BBS3_ARCLA</name>
<protein>
    <submittedName>
        <fullName evidence="1">Uncharacterized protein</fullName>
    </submittedName>
</protein>
<organism evidence="1 2">
    <name type="scientific">Arctium lappa</name>
    <name type="common">Greater burdock</name>
    <name type="synonym">Lappa major</name>
    <dbReference type="NCBI Taxonomy" id="4217"/>
    <lineage>
        <taxon>Eukaryota</taxon>
        <taxon>Viridiplantae</taxon>
        <taxon>Streptophyta</taxon>
        <taxon>Embryophyta</taxon>
        <taxon>Tracheophyta</taxon>
        <taxon>Spermatophyta</taxon>
        <taxon>Magnoliopsida</taxon>
        <taxon>eudicotyledons</taxon>
        <taxon>Gunneridae</taxon>
        <taxon>Pentapetalae</taxon>
        <taxon>asterids</taxon>
        <taxon>campanulids</taxon>
        <taxon>Asterales</taxon>
        <taxon>Asteraceae</taxon>
        <taxon>Carduoideae</taxon>
        <taxon>Cardueae</taxon>
        <taxon>Arctiinae</taxon>
        <taxon>Arctium</taxon>
    </lineage>
</organism>
<gene>
    <name evidence="1" type="ORF">L6452_20757</name>
</gene>
<reference evidence="2" key="1">
    <citation type="journal article" date="2022" name="Mol. Ecol. Resour.">
        <title>The genomes of chicory, endive, great burdock and yacon provide insights into Asteraceae palaeo-polyploidization history and plant inulin production.</title>
        <authorList>
            <person name="Fan W."/>
            <person name="Wang S."/>
            <person name="Wang H."/>
            <person name="Wang A."/>
            <person name="Jiang F."/>
            <person name="Liu H."/>
            <person name="Zhao H."/>
            <person name="Xu D."/>
            <person name="Zhang Y."/>
        </authorList>
    </citation>
    <scope>NUCLEOTIDE SEQUENCE [LARGE SCALE GENOMIC DNA]</scope>
    <source>
        <strain evidence="2">cv. Niubang</strain>
    </source>
</reference>
<comment type="caution">
    <text evidence="1">The sequence shown here is derived from an EMBL/GenBank/DDBJ whole genome shotgun (WGS) entry which is preliminary data.</text>
</comment>
<reference evidence="1 2" key="2">
    <citation type="journal article" date="2022" name="Mol. Ecol. Resour.">
        <title>The genomes of chicory, endive, great burdock and yacon provide insights into Asteraceae paleo-polyploidization history and plant inulin production.</title>
        <authorList>
            <person name="Fan W."/>
            <person name="Wang S."/>
            <person name="Wang H."/>
            <person name="Wang A."/>
            <person name="Jiang F."/>
            <person name="Liu H."/>
            <person name="Zhao H."/>
            <person name="Xu D."/>
            <person name="Zhang Y."/>
        </authorList>
    </citation>
    <scope>NUCLEOTIDE SEQUENCE [LARGE SCALE GENOMIC DNA]</scope>
    <source>
        <strain evidence="2">cv. Niubang</strain>
    </source>
</reference>
<evidence type="ECO:0000313" key="2">
    <source>
        <dbReference type="Proteomes" id="UP001055879"/>
    </source>
</evidence>
<keyword evidence="2" id="KW-1185">Reference proteome</keyword>
<sequence length="559" mass="63670">MSHYRCQIPELCGRYIRGCFHGWVVLSDRDKWSLWNPISTNFIHLPHLILKDGDSNDILHCCLSSPPDDPGCILLLTRDRKPNIVFCRLDHKSKRLRWAEFSYSKQLMSITNGEEDDILLEPTCCNGKVYALTNASECVIEVNILVKKKKVVISLLPFVSVPEFYTAGRCFVRFLKGSCEELFVIELGFIDEVRKKLLDVRLCKLDMTSMVWAEMNVLKGTIFCVDESQDQLVTCSPAIASELGGYIHILHKTGKVIYSYDVKDKSISQFSMHCLGLPPRFGDLRTSHISVWTIPKFRFQGDDGEAKCKSDSKHDEGKEDGMVVRSCKNDEVEFNSKTNELQLLNIPFHVLEMIMEFCVGVEYLNFRATCKLCHLAAPVIQWSNEKARRRLQTYSLSSPWLMAFEKDQGIITFTDPMFGDKYYIKASTQELFFEKRILCSSYGWLLLYVGLQRMVFFNPFTNDIHELPPVGHVDNFCFSAPPTSPDCMVVAFSTMDGSIFLHSVGREPTWRMILLDFGGEIFPSFSFPVFCGRDVFALSKEGGLQVFKGGNLSLETVVA</sequence>
<dbReference type="EMBL" id="CM042052">
    <property type="protein sequence ID" value="KAI3719852.1"/>
    <property type="molecule type" value="Genomic_DNA"/>
</dbReference>
<accession>A0ACB9BBS3</accession>
<dbReference type="Proteomes" id="UP001055879">
    <property type="component" value="Linkage Group LG06"/>
</dbReference>
<evidence type="ECO:0000313" key="1">
    <source>
        <dbReference type="EMBL" id="KAI3719852.1"/>
    </source>
</evidence>